<sequence>MTAISTILREKGGQVETVLADTGIAEAVNLLAQKRIGALVVLDARKRLSGIISERDIVRALAEHGAAALDMDVGSLMTRKVVTCVGEDTVDEVMGVMTSGRFRHAPVMEGDRLVGLVSIGDVVKYKIAEATAEAEALKTYISAG</sequence>
<keyword evidence="1 2" id="KW-0129">CBS domain</keyword>
<dbReference type="Proteomes" id="UP001055804">
    <property type="component" value="Unassembled WGS sequence"/>
</dbReference>
<dbReference type="PANTHER" id="PTHR43080">
    <property type="entry name" value="CBS DOMAIN-CONTAINING PROTEIN CBSX3, MITOCHONDRIAL"/>
    <property type="match status" value="1"/>
</dbReference>
<dbReference type="RefSeq" id="WP_269333233.1">
    <property type="nucleotide sequence ID" value="NZ_JAMZFT010000003.1"/>
</dbReference>
<name>A0A9J6PHH4_9PROT</name>
<keyword evidence="5" id="KW-1185">Reference proteome</keyword>
<dbReference type="InterPro" id="IPR000644">
    <property type="entry name" value="CBS_dom"/>
</dbReference>
<dbReference type="EMBL" id="JAMZFT010000003">
    <property type="protein sequence ID" value="MCP1337264.1"/>
    <property type="molecule type" value="Genomic_DNA"/>
</dbReference>
<organism evidence="4 5">
    <name type="scientific">Futiania mangrovi</name>
    <dbReference type="NCBI Taxonomy" id="2959716"/>
    <lineage>
        <taxon>Bacteria</taxon>
        <taxon>Pseudomonadati</taxon>
        <taxon>Pseudomonadota</taxon>
        <taxon>Alphaproteobacteria</taxon>
        <taxon>Futianiales</taxon>
        <taxon>Futianiaceae</taxon>
        <taxon>Futiania</taxon>
    </lineage>
</organism>
<dbReference type="PROSITE" id="PS51371">
    <property type="entry name" value="CBS"/>
    <property type="match status" value="2"/>
</dbReference>
<dbReference type="InterPro" id="IPR044725">
    <property type="entry name" value="CBSX3_CBS_dom"/>
</dbReference>
<gene>
    <name evidence="4" type="ORF">NJQ99_12655</name>
</gene>
<evidence type="ECO:0000313" key="5">
    <source>
        <dbReference type="Proteomes" id="UP001055804"/>
    </source>
</evidence>
<dbReference type="SUPFAM" id="SSF54631">
    <property type="entry name" value="CBS-domain pair"/>
    <property type="match status" value="1"/>
</dbReference>
<evidence type="ECO:0000313" key="4">
    <source>
        <dbReference type="EMBL" id="MCP1337264.1"/>
    </source>
</evidence>
<feature type="domain" description="CBS" evidence="3">
    <location>
        <begin position="77"/>
        <end position="133"/>
    </location>
</feature>
<feature type="domain" description="CBS" evidence="3">
    <location>
        <begin position="7"/>
        <end position="69"/>
    </location>
</feature>
<accession>A0A9J6PHH4</accession>
<dbReference type="InterPro" id="IPR046342">
    <property type="entry name" value="CBS_dom_sf"/>
</dbReference>
<dbReference type="SMART" id="SM00116">
    <property type="entry name" value="CBS"/>
    <property type="match status" value="2"/>
</dbReference>
<dbReference type="AlphaFoldDB" id="A0A9J6PHH4"/>
<dbReference type="Pfam" id="PF00571">
    <property type="entry name" value="CBS"/>
    <property type="match status" value="2"/>
</dbReference>
<evidence type="ECO:0000256" key="1">
    <source>
        <dbReference type="ARBA" id="ARBA00023122"/>
    </source>
</evidence>
<dbReference type="InterPro" id="IPR051257">
    <property type="entry name" value="Diverse_CBS-Domain"/>
</dbReference>
<dbReference type="PANTHER" id="PTHR43080:SF2">
    <property type="entry name" value="CBS DOMAIN-CONTAINING PROTEIN"/>
    <property type="match status" value="1"/>
</dbReference>
<protein>
    <submittedName>
        <fullName evidence="4">CBS domain-containing protein</fullName>
    </submittedName>
</protein>
<evidence type="ECO:0000256" key="2">
    <source>
        <dbReference type="PROSITE-ProRule" id="PRU00703"/>
    </source>
</evidence>
<comment type="caution">
    <text evidence="4">The sequence shown here is derived from an EMBL/GenBank/DDBJ whole genome shotgun (WGS) entry which is preliminary data.</text>
</comment>
<dbReference type="Gene3D" id="3.10.580.10">
    <property type="entry name" value="CBS-domain"/>
    <property type="match status" value="1"/>
</dbReference>
<proteinExistence type="predicted"/>
<evidence type="ECO:0000259" key="3">
    <source>
        <dbReference type="PROSITE" id="PS51371"/>
    </source>
</evidence>
<reference evidence="4" key="1">
    <citation type="submission" date="2022-06" db="EMBL/GenBank/DDBJ databases">
        <title>Isolation and Genomics of Futiania mangrovii gen. nov., sp. nov., a Rare and Metabolically-versatile member in the Class Alphaproteobacteria.</title>
        <authorList>
            <person name="Liu L."/>
            <person name="Huang W.-C."/>
            <person name="Pan J."/>
            <person name="Li J."/>
            <person name="Huang Y."/>
            <person name="Du H."/>
            <person name="Liu Y."/>
            <person name="Li M."/>
        </authorList>
    </citation>
    <scope>NUCLEOTIDE SEQUENCE</scope>
    <source>
        <strain evidence="4">FT118</strain>
    </source>
</reference>
<dbReference type="CDD" id="cd04623">
    <property type="entry name" value="CBS_pair_bac_euk"/>
    <property type="match status" value="1"/>
</dbReference>